<gene>
    <name evidence="1" type="primary">HTD2</name>
    <name evidence="1" type="ORF">AWJ20_467</name>
</gene>
<dbReference type="InterPro" id="IPR052741">
    <property type="entry name" value="Mitochondrial_HTD2"/>
</dbReference>
<dbReference type="OrthoDB" id="3257538at2759"/>
<protein>
    <submittedName>
        <fullName evidence="1">Hydroxyacyl-thioester dehydratase HTD2</fullName>
    </submittedName>
</protein>
<accession>A0A167CXA0</accession>
<evidence type="ECO:0000313" key="2">
    <source>
        <dbReference type="Proteomes" id="UP000189580"/>
    </source>
</evidence>
<dbReference type="GeneID" id="30036826"/>
<proteinExistence type="predicted"/>
<name>A0A167CXA0_9ASCO</name>
<dbReference type="AlphaFoldDB" id="A0A167CXA0"/>
<dbReference type="PANTHER" id="PTHR28152:SF1">
    <property type="entry name" value="HYDROXYACYL-THIOESTER DEHYDRATASE TYPE 2, MITOCHONDRIAL"/>
    <property type="match status" value="1"/>
</dbReference>
<dbReference type="PANTHER" id="PTHR28152">
    <property type="entry name" value="HYDROXYACYL-THIOESTER DEHYDRATASE TYPE 2, MITOCHONDRIAL"/>
    <property type="match status" value="1"/>
</dbReference>
<organism evidence="1 2">
    <name type="scientific">Sugiyamaella lignohabitans</name>
    <dbReference type="NCBI Taxonomy" id="796027"/>
    <lineage>
        <taxon>Eukaryota</taxon>
        <taxon>Fungi</taxon>
        <taxon>Dikarya</taxon>
        <taxon>Ascomycota</taxon>
        <taxon>Saccharomycotina</taxon>
        <taxon>Dipodascomycetes</taxon>
        <taxon>Dipodascales</taxon>
        <taxon>Trichomonascaceae</taxon>
        <taxon>Sugiyamaella</taxon>
    </lineage>
</organism>
<dbReference type="RefSeq" id="XP_018734696.1">
    <property type="nucleotide sequence ID" value="XM_018881756.1"/>
</dbReference>
<dbReference type="Proteomes" id="UP000189580">
    <property type="component" value="Chromosome a"/>
</dbReference>
<dbReference type="EMBL" id="CP014501">
    <property type="protein sequence ID" value="ANB12219.1"/>
    <property type="molecule type" value="Genomic_DNA"/>
</dbReference>
<evidence type="ECO:0000313" key="1">
    <source>
        <dbReference type="EMBL" id="ANB12219.1"/>
    </source>
</evidence>
<sequence>MVFLKVARQLAPVSGFSARSARFLATAAPTSAIQLSSQGPWKYLDTISPNQSRKLDASLASYLPGVELVPPTGGPAESLPLGQVLPAGSHLVFFNPDTPENQLSSDGYEDFQSPGPRFPNRMWFGGSVEFSKSPLIIGTESTCVESVKSVDHSVKPGLPDTERVSVTLERLLYNNRNPKSTDNFSVREVRTLIYFTEEAGKDRDKIFSRFLQPPANPAYSHSFTPSPVLLFRYSALTFNSHRIHYDPRYSSDVEQLPNVLVHGPLTVTLLLRWLESSVLKDTGKSVKSFTYRSLLPLFVDDELTLCASRINHETNSLEVWIQDYRGSLSVKGAVTLH</sequence>
<reference evidence="1 2" key="1">
    <citation type="submission" date="2016-02" db="EMBL/GenBank/DDBJ databases">
        <title>Complete genome sequence and transcriptome regulation of the pentose utilising yeast Sugiyamaella lignohabitans.</title>
        <authorList>
            <person name="Bellasio M."/>
            <person name="Peymann A."/>
            <person name="Valli M."/>
            <person name="Sipitzky M."/>
            <person name="Graf A."/>
            <person name="Sauer M."/>
            <person name="Marx H."/>
            <person name="Mattanovich D."/>
        </authorList>
    </citation>
    <scope>NUCLEOTIDE SEQUENCE [LARGE SCALE GENOMIC DNA]</scope>
    <source>
        <strain evidence="1 2">CBS 10342</strain>
    </source>
</reference>
<dbReference type="GO" id="GO:0019171">
    <property type="term" value="F:(3R)-hydroxyacyl-[acyl-carrier-protein] dehydratase activity"/>
    <property type="evidence" value="ECO:0007669"/>
    <property type="project" value="TreeGrafter"/>
</dbReference>
<dbReference type="SUPFAM" id="SSF54637">
    <property type="entry name" value="Thioesterase/thiol ester dehydrase-isomerase"/>
    <property type="match status" value="1"/>
</dbReference>
<keyword evidence="2" id="KW-1185">Reference proteome</keyword>
<dbReference type="InterPro" id="IPR029069">
    <property type="entry name" value="HotDog_dom_sf"/>
</dbReference>
<dbReference type="Gene3D" id="3.10.129.10">
    <property type="entry name" value="Hotdog Thioesterase"/>
    <property type="match status" value="1"/>
</dbReference>
<dbReference type="GO" id="GO:0005739">
    <property type="term" value="C:mitochondrion"/>
    <property type="evidence" value="ECO:0007669"/>
    <property type="project" value="TreeGrafter"/>
</dbReference>
<dbReference type="KEGG" id="slb:AWJ20_467"/>